<sequence length="611" mass="66345">MKKAYVVINPNGGSPATLTKPDVNAALVDALAVGDLVYIEDATAGDGSSPSGWREAEYRVTPTATGDTGWLQTEFIGEPAEFAVNPIAIPDFVRRCGRAEIQASAGGSDAAPAILADYLIALALIESDLTKFENRLPGTSSIGPFQITWEEWEDFLSANPDGDYSPFQRFQALAQVQGAIFLAQRDWGLLQQEAKAASISEPKQEYIPSFLLLFQSRLIGAKAAFALNALHDGAGQHTSLRDALTPFFQSPDDLNALLKRRKDFLNQGSPEIETTVDEFVEKTANVLASGFKSAFKLLKEHFPEFVAIPAGDKNKPWLTTAQQEEATWKAGGLTETNAPGKQRIQDYFAVTSYHPTNVKPWCGAFVAWCLSQNNQPTVTDAATASSWKRWGTFEIRKGALSDPDLVDTLLGAVVVLHPSEGTGTTGHVCFAINTLETANKLKCIGGNQDDTVRTDTFDVSRVASIRALVQIDMPVGSGQLILARTIFGEAASEPDDGKEAVAQVVMNRTTSGRYPTTVTSVCLQPWQFSCWNANDPNRAKIMSLIPGKGNAKFDTCFAIAGLALNGAINRLPTTVLHYHADYISKPSWVLKSPNAVMVRKIGRHLFYRGIR</sequence>
<keyword evidence="2" id="KW-0614">Plasmid</keyword>
<evidence type="ECO:0000313" key="2">
    <source>
        <dbReference type="EMBL" id="AIC31325.1"/>
    </source>
</evidence>
<dbReference type="InterPro" id="IPR011105">
    <property type="entry name" value="Cell_wall_hydrolase_SleB"/>
</dbReference>
<protein>
    <submittedName>
        <fullName evidence="2">Cell wall hydrolase SleB-like protein</fullName>
    </submittedName>
</protein>
<evidence type="ECO:0000259" key="1">
    <source>
        <dbReference type="Pfam" id="PF07486"/>
    </source>
</evidence>
<evidence type="ECO:0000313" key="3">
    <source>
        <dbReference type="Proteomes" id="UP000027180"/>
    </source>
</evidence>
<dbReference type="Pfam" id="PF07486">
    <property type="entry name" value="Hydrolase_2"/>
    <property type="match status" value="1"/>
</dbReference>
<geneLocation type="plasmid" evidence="2 3">
    <name>pRetIE4771e</name>
</geneLocation>
<dbReference type="AlphaFoldDB" id="A0A060IH95"/>
<proteinExistence type="predicted"/>
<dbReference type="HOGENOM" id="CLU_439834_0_0_5"/>
<dbReference type="GO" id="GO:0016787">
    <property type="term" value="F:hydrolase activity"/>
    <property type="evidence" value="ECO:0007669"/>
    <property type="project" value="UniProtKB-KW"/>
</dbReference>
<dbReference type="Gene3D" id="1.10.10.2520">
    <property type="entry name" value="Cell wall hydrolase SleB, domain 1"/>
    <property type="match status" value="1"/>
</dbReference>
<reference evidence="2 3" key="1">
    <citation type="submission" date="2013-12" db="EMBL/GenBank/DDBJ databases">
        <title>Complete genome sequence of Rhizobium etli bv. mimosae IE4771.</title>
        <authorList>
            <person name="Bustos P."/>
            <person name="Santamaria R.I."/>
            <person name="Lozano L."/>
            <person name="Ormeno-Orrillo E."/>
            <person name="Rogel M.A."/>
            <person name="Romero D."/>
            <person name="Cevallos M.A."/>
            <person name="Martinez-Romero E."/>
            <person name="Gonzalez V."/>
        </authorList>
    </citation>
    <scope>NUCLEOTIDE SEQUENCE [LARGE SCALE GENOMIC DNA]</scope>
    <source>
        <strain evidence="2 3">IE4771</strain>
        <plasmid evidence="3">Plasmid pRetIE4771e</plasmid>
    </source>
</reference>
<feature type="domain" description="Cell wall hydrolase SleB" evidence="1">
    <location>
        <begin position="492"/>
        <end position="607"/>
    </location>
</feature>
<dbReference type="InterPro" id="IPR042047">
    <property type="entry name" value="SleB_dom1"/>
</dbReference>
<gene>
    <name evidence="2" type="ORF">IE4771_PE00099</name>
</gene>
<organism evidence="2 3">
    <name type="scientific">Rhizobium etli bv. mimosae str. IE4771</name>
    <dbReference type="NCBI Taxonomy" id="1432050"/>
    <lineage>
        <taxon>Bacteria</taxon>
        <taxon>Pseudomonadati</taxon>
        <taxon>Pseudomonadota</taxon>
        <taxon>Alphaproteobacteria</taxon>
        <taxon>Hyphomicrobiales</taxon>
        <taxon>Rhizobiaceae</taxon>
        <taxon>Rhizobium/Agrobacterium group</taxon>
        <taxon>Rhizobium</taxon>
    </lineage>
</organism>
<accession>A0A060IH95</accession>
<keyword evidence="2" id="KW-0378">Hydrolase</keyword>
<dbReference type="KEGG" id="rei:IE4771_PE00099"/>
<name>A0A060IH95_RHIET</name>
<dbReference type="Proteomes" id="UP000027180">
    <property type="component" value="Plasmid pRetIE4771e"/>
</dbReference>
<dbReference type="EMBL" id="CP006991">
    <property type="protein sequence ID" value="AIC31325.1"/>
    <property type="molecule type" value="Genomic_DNA"/>
</dbReference>
<dbReference type="RefSeq" id="WP_051649981.1">
    <property type="nucleotide sequence ID" value="NZ_CP006991.1"/>
</dbReference>